<dbReference type="GeneID" id="77809182"/>
<feature type="transmembrane region" description="Helical" evidence="2">
    <location>
        <begin position="27"/>
        <end position="48"/>
    </location>
</feature>
<evidence type="ECO:0000256" key="1">
    <source>
        <dbReference type="SAM" id="MobiDB-lite"/>
    </source>
</evidence>
<feature type="region of interest" description="Disordered" evidence="1">
    <location>
        <begin position="768"/>
        <end position="806"/>
    </location>
</feature>
<proteinExistence type="predicted"/>
<gene>
    <name evidence="3" type="ORF">PtA15_4A407</name>
</gene>
<evidence type="ECO:0000313" key="4">
    <source>
        <dbReference type="Proteomes" id="UP001164743"/>
    </source>
</evidence>
<protein>
    <submittedName>
        <fullName evidence="3">Uncharacterized protein</fullName>
    </submittedName>
</protein>
<keyword evidence="4" id="KW-1185">Reference proteome</keyword>
<keyword evidence="2" id="KW-0812">Transmembrane</keyword>
<keyword evidence="2" id="KW-1133">Transmembrane helix</keyword>
<name>A0ABY7CFG8_9BASI</name>
<dbReference type="EMBL" id="CP110424">
    <property type="protein sequence ID" value="WAQ83956.1"/>
    <property type="molecule type" value="Genomic_DNA"/>
</dbReference>
<evidence type="ECO:0000313" key="3">
    <source>
        <dbReference type="EMBL" id="WAQ83956.1"/>
    </source>
</evidence>
<dbReference type="Proteomes" id="UP001164743">
    <property type="component" value="Chromosome 4A"/>
</dbReference>
<reference evidence="3" key="1">
    <citation type="submission" date="2022-10" db="EMBL/GenBank/DDBJ databases">
        <title>Puccinia triticina Genome sequencing and assembly.</title>
        <authorList>
            <person name="Li C."/>
        </authorList>
    </citation>
    <scope>NUCLEOTIDE SEQUENCE</scope>
    <source>
        <strain evidence="3">Pt15</strain>
    </source>
</reference>
<evidence type="ECO:0000256" key="2">
    <source>
        <dbReference type="SAM" id="Phobius"/>
    </source>
</evidence>
<keyword evidence="2" id="KW-0472">Membrane</keyword>
<dbReference type="RefSeq" id="XP_053019511.1">
    <property type="nucleotide sequence ID" value="XM_053168287.1"/>
</dbReference>
<feature type="region of interest" description="Disordered" evidence="1">
    <location>
        <begin position="735"/>
        <end position="754"/>
    </location>
</feature>
<sequence length="806" mass="88757">MRTRQLPEFLSFLDEYPLTKKYSKRELGPLVLLVSILILTGLCIFNVLTQGKAERNEAFLSTRYLDNSTNGRVDYVTCQPALLKVDDSFFMVVPPDENGTQAASVEDLQIAAHSNMSFKWNLVDIGDQPETGSRKVATGFLYRGERTNCSVNFVKSTYQFQDTNYQYIVCGTCLFGDTLKAKLCNSLNAASDDLLRGSSGRFWTSSAHVYRSFDGLDPRLSIPLHTLPLSAFPPNYTEVQEDYYRSYKPTIGPRDITELGTWLGGVKLIPAARLSGYDVEFPWRNLPPPQGKIFVDNLTEPSNFFDAFNTTYHALCQGHECSNFRVTVNGIGALGPFGFKDTKLFQIPEVLSAMFNRSLSYNVRIMDLAADDLHGKEIGATYLCTKTTRKWLPLLKIISVTLGSSSGLFSGIFSYFIVAVYSAFGAPANAPDSPFLRAVAGRGQVAAILSRHGAFYVPDALVGEVTPNLQLLVDGMLAAPLLPTKIGSLWLDRSPACDIRNWIAEVEEVCPSIFFPTDASPFFPDSINLEAVLASDMNIMPDEAHKRLRGIIASLVNPQPTQKKEWANAVNEALYIGTNPHIARHALTLLVKKIKYARGSFQAFLLFRETLSCNEARSDLQTKIFGSLQPKPFPHQILISFLLFGTRGLFGAPINNRNTFTPGVCLMSELMALRDSPPPEPIWINTQRLILRAIVNEDEVLGSAELSGVLREDFLSFCSLHLPIVPSYHQQIAQLQPPAEAPSPTAVSENAAPLKAVSQDPCRLADVGAASDAGSMDEVELPSKPAGMAERNGFGLNRRPAGEIVP</sequence>
<organism evidence="3 4">
    <name type="scientific">Puccinia triticina</name>
    <dbReference type="NCBI Taxonomy" id="208348"/>
    <lineage>
        <taxon>Eukaryota</taxon>
        <taxon>Fungi</taxon>
        <taxon>Dikarya</taxon>
        <taxon>Basidiomycota</taxon>
        <taxon>Pucciniomycotina</taxon>
        <taxon>Pucciniomycetes</taxon>
        <taxon>Pucciniales</taxon>
        <taxon>Pucciniaceae</taxon>
        <taxon>Puccinia</taxon>
    </lineage>
</organism>
<accession>A0ABY7CFG8</accession>